<proteinExistence type="predicted"/>
<gene>
    <name evidence="2" type="ORF">NPRO_10980</name>
</gene>
<accession>A0A809R7E3</accession>
<dbReference type="PANTHER" id="PTHR36836">
    <property type="entry name" value="COLANIC ACID BIOSYNTHESIS PROTEIN WCAK"/>
    <property type="match status" value="1"/>
</dbReference>
<dbReference type="EMBL" id="AP021858">
    <property type="protein sequence ID" value="BBO23503.1"/>
    <property type="molecule type" value="Genomic_DNA"/>
</dbReference>
<evidence type="ECO:0000259" key="1">
    <source>
        <dbReference type="Pfam" id="PF04230"/>
    </source>
</evidence>
<protein>
    <submittedName>
        <fullName evidence="2">Polysaccharide pyruvyl transferase CsaB</fullName>
    </submittedName>
</protein>
<keyword evidence="2" id="KW-0808">Transferase</keyword>
<evidence type="ECO:0000313" key="2">
    <source>
        <dbReference type="EMBL" id="BBO23503.1"/>
    </source>
</evidence>
<dbReference type="NCBIfam" id="TIGR03609">
    <property type="entry name" value="S_layer_CsaB"/>
    <property type="match status" value="1"/>
</dbReference>
<dbReference type="GO" id="GO:0016740">
    <property type="term" value="F:transferase activity"/>
    <property type="evidence" value="ECO:0007669"/>
    <property type="project" value="UniProtKB-KW"/>
</dbReference>
<dbReference type="SUPFAM" id="SSF52317">
    <property type="entry name" value="Class I glutamine amidotransferase-like"/>
    <property type="match status" value="1"/>
</dbReference>
<dbReference type="PANTHER" id="PTHR36836:SF1">
    <property type="entry name" value="COLANIC ACID BIOSYNTHESIS PROTEIN WCAK"/>
    <property type="match status" value="1"/>
</dbReference>
<name>A0A809R7E3_9BACT</name>
<dbReference type="InterPro" id="IPR019896">
    <property type="entry name" value="Polysacch_pyruvyl_Trfase_CsaB"/>
</dbReference>
<dbReference type="Proteomes" id="UP000662873">
    <property type="component" value="Chromosome"/>
</dbReference>
<dbReference type="Pfam" id="PF04230">
    <property type="entry name" value="PS_pyruv_trans"/>
    <property type="match status" value="1"/>
</dbReference>
<feature type="domain" description="Polysaccharide pyruvyl transferase" evidence="1">
    <location>
        <begin position="15"/>
        <end position="288"/>
    </location>
</feature>
<dbReference type="InterPro" id="IPR007345">
    <property type="entry name" value="Polysacch_pyruvyl_Trfase"/>
</dbReference>
<organism evidence="2 3">
    <name type="scientific">Candidatus Nitrosymbiomonas proteolyticus</name>
    <dbReference type="NCBI Taxonomy" id="2608984"/>
    <lineage>
        <taxon>Bacteria</taxon>
        <taxon>Bacillati</taxon>
        <taxon>Armatimonadota</taxon>
        <taxon>Armatimonadota incertae sedis</taxon>
        <taxon>Candidatus Nitrosymbiomonas</taxon>
    </lineage>
</organism>
<reference evidence="2" key="1">
    <citation type="journal article" name="DNA Res.">
        <title>The physiological potential of anammox bacteria as revealed by their core genome structure.</title>
        <authorList>
            <person name="Okubo T."/>
            <person name="Toyoda A."/>
            <person name="Fukuhara K."/>
            <person name="Uchiyama I."/>
            <person name="Harigaya Y."/>
            <person name="Kuroiwa M."/>
            <person name="Suzuki T."/>
            <person name="Murakami Y."/>
            <person name="Suwa Y."/>
            <person name="Takami H."/>
        </authorList>
    </citation>
    <scope>NUCLEOTIDE SEQUENCE</scope>
    <source>
        <strain evidence="2">317325-2</strain>
    </source>
</reference>
<sequence length="355" mass="38621">MTPHLLLAGYFGCGNLGDDSILLGFMEGLKDVDVDLTLLSGSPEATFRAYGVRSTPRRDLRRVQEAIESCDALVFPGGSVFQDVTSLRSVGYYSTLVRRAKKAGKKVLLLGQGVGPLTSFLGKRMAASAYNAADVLVVRDPGSMNTLRSLGVSRPVKVGADLAFLMPPARDSAGDFGVAGMKAVGIAPRPFGKHTKNVMAAFGDLVRRLYQNSYMPVLIPMDRDEDGPLILEIEKSQGGKIPDLRKIDSPRSLQDRISRMHGMIAMRLHAGILAANVGIPPLMVSYDPKVNELSKRLGLDSPPDLEGLNGQRLFEKFMAFEREHERNAASVARQREKAAQEALLNVEALKECLIQ</sequence>
<dbReference type="KEGG" id="npy:NPRO_10980"/>
<dbReference type="InterPro" id="IPR029062">
    <property type="entry name" value="Class_I_gatase-like"/>
</dbReference>
<dbReference type="AlphaFoldDB" id="A0A809R7E3"/>
<evidence type="ECO:0000313" key="3">
    <source>
        <dbReference type="Proteomes" id="UP000662873"/>
    </source>
</evidence>